<dbReference type="Proteomes" id="UP000267017">
    <property type="component" value="Unassembled WGS sequence"/>
</dbReference>
<dbReference type="AlphaFoldDB" id="A0A3P3U8N9"/>
<gene>
    <name evidence="1" type="ORF">EHV15_26485</name>
</gene>
<organism evidence="1 2">
    <name type="scientific">Paenibacillus oralis</name>
    <dbReference type="NCBI Taxonomy" id="2490856"/>
    <lineage>
        <taxon>Bacteria</taxon>
        <taxon>Bacillati</taxon>
        <taxon>Bacillota</taxon>
        <taxon>Bacilli</taxon>
        <taxon>Bacillales</taxon>
        <taxon>Paenibacillaceae</taxon>
        <taxon>Paenibacillus</taxon>
    </lineage>
</organism>
<accession>A0A3P3U8N9</accession>
<evidence type="ECO:0000313" key="1">
    <source>
        <dbReference type="EMBL" id="RRJ66066.1"/>
    </source>
</evidence>
<protein>
    <recommendedName>
        <fullName evidence="3">Deacetylase sirtuin-type domain-containing protein</fullName>
    </recommendedName>
</protein>
<name>A0A3P3U8N9_9BACL</name>
<sequence length="364" mass="42365">MAGKVYIIGAGASKNETLSLPISMPLANEFFQKVYIDNFWNHNEVNFESSSLLKILVHYFNFNKDKNFDVNIEEIYSFLETFLNSYKFQLNRIGKNTVENAKIELLQYVYDVIRFIPWNFEDSSFYNFLASNIDENDSIITFNWDTMLESALRKTKMGKRLLANQNYLLNPLLSSFSNQSNYEETAKQNLHKGYFLKLHGSINLALCTNDKCWHNSIPFRFSTREELPELWACHACGNPLRLFIMPPFIHKSYNLNRFFQLQANLAVEKLSIAEEVIIVGYAFPIYDIDVQTLFRVIKLGPSETSSNHWLDKVTIVNPQIRNRSYISNIKNILGLNNAKETYGHKILLSLYDSIEKFLKDKGNF</sequence>
<dbReference type="OrthoDB" id="32195at2"/>
<reference evidence="1 2" key="1">
    <citation type="submission" date="2018-11" db="EMBL/GenBank/DDBJ databases">
        <title>Genome sequencing of Paenibacillus sp. KCOM 3021 (= ChDC PVNT-B20).</title>
        <authorList>
            <person name="Kook J.-K."/>
            <person name="Park S.-N."/>
            <person name="Lim Y.K."/>
        </authorList>
    </citation>
    <scope>NUCLEOTIDE SEQUENCE [LARGE SCALE GENOMIC DNA]</scope>
    <source>
        <strain evidence="1 2">KCOM 3021</strain>
    </source>
</reference>
<dbReference type="SUPFAM" id="SSF52467">
    <property type="entry name" value="DHS-like NAD/FAD-binding domain"/>
    <property type="match status" value="1"/>
</dbReference>
<dbReference type="InterPro" id="IPR029035">
    <property type="entry name" value="DHS-like_NAD/FAD-binding_dom"/>
</dbReference>
<keyword evidence="2" id="KW-1185">Reference proteome</keyword>
<dbReference type="EMBL" id="RRCN01000001">
    <property type="protein sequence ID" value="RRJ66066.1"/>
    <property type="molecule type" value="Genomic_DNA"/>
</dbReference>
<dbReference type="RefSeq" id="WP_128633862.1">
    <property type="nucleotide sequence ID" value="NZ_RRCN01000001.1"/>
</dbReference>
<evidence type="ECO:0008006" key="3">
    <source>
        <dbReference type="Google" id="ProtNLM"/>
    </source>
</evidence>
<evidence type="ECO:0000313" key="2">
    <source>
        <dbReference type="Proteomes" id="UP000267017"/>
    </source>
</evidence>
<proteinExistence type="predicted"/>
<comment type="caution">
    <text evidence="1">The sequence shown here is derived from an EMBL/GenBank/DDBJ whole genome shotgun (WGS) entry which is preliminary data.</text>
</comment>